<organism evidence="3 4">
    <name type="scientific">Cercophora newfieldiana</name>
    <dbReference type="NCBI Taxonomy" id="92897"/>
    <lineage>
        <taxon>Eukaryota</taxon>
        <taxon>Fungi</taxon>
        <taxon>Dikarya</taxon>
        <taxon>Ascomycota</taxon>
        <taxon>Pezizomycotina</taxon>
        <taxon>Sordariomycetes</taxon>
        <taxon>Sordariomycetidae</taxon>
        <taxon>Sordariales</taxon>
        <taxon>Lasiosphaeriaceae</taxon>
        <taxon>Cercophora</taxon>
    </lineage>
</organism>
<keyword evidence="4" id="KW-1185">Reference proteome</keyword>
<feature type="chain" id="PRO_5041291996" description="DUF7907 domain-containing protein" evidence="1">
    <location>
        <begin position="21"/>
        <end position="241"/>
    </location>
</feature>
<dbReference type="EMBL" id="JAULSV010000006">
    <property type="protein sequence ID" value="KAK0642110.1"/>
    <property type="molecule type" value="Genomic_DNA"/>
</dbReference>
<reference evidence="3" key="1">
    <citation type="submission" date="2023-06" db="EMBL/GenBank/DDBJ databases">
        <title>Genome-scale phylogeny and comparative genomics of the fungal order Sordariales.</title>
        <authorList>
            <consortium name="Lawrence Berkeley National Laboratory"/>
            <person name="Hensen N."/>
            <person name="Bonometti L."/>
            <person name="Westerberg I."/>
            <person name="Brannstrom I.O."/>
            <person name="Guillou S."/>
            <person name="Cros-Aarteil S."/>
            <person name="Calhoun S."/>
            <person name="Haridas S."/>
            <person name="Kuo A."/>
            <person name="Mondo S."/>
            <person name="Pangilinan J."/>
            <person name="Riley R."/>
            <person name="Labutti K."/>
            <person name="Andreopoulos B."/>
            <person name="Lipzen A."/>
            <person name="Chen C."/>
            <person name="Yanf M."/>
            <person name="Daum C."/>
            <person name="Ng V."/>
            <person name="Clum A."/>
            <person name="Steindorff A."/>
            <person name="Ohm R."/>
            <person name="Martin F."/>
            <person name="Silar P."/>
            <person name="Natvig D."/>
            <person name="Lalanne C."/>
            <person name="Gautier V."/>
            <person name="Ament-Velasquez S.L."/>
            <person name="Kruys A."/>
            <person name="Hutchinson M.I."/>
            <person name="Powell A.J."/>
            <person name="Barry K."/>
            <person name="Miller A.N."/>
            <person name="Grigoriev I.V."/>
            <person name="Debuchy R."/>
            <person name="Gladieux P."/>
            <person name="Thoren M.H."/>
            <person name="Johannesson H."/>
        </authorList>
    </citation>
    <scope>NUCLEOTIDE SEQUENCE</scope>
    <source>
        <strain evidence="3">SMH2532-1</strain>
    </source>
</reference>
<proteinExistence type="predicted"/>
<dbReference type="AlphaFoldDB" id="A0AA40CKS5"/>
<feature type="signal peptide" evidence="1">
    <location>
        <begin position="1"/>
        <end position="20"/>
    </location>
</feature>
<name>A0AA40CKS5_9PEZI</name>
<protein>
    <recommendedName>
        <fullName evidence="2">DUF7907 domain-containing protein</fullName>
    </recommendedName>
</protein>
<evidence type="ECO:0000256" key="1">
    <source>
        <dbReference type="SAM" id="SignalP"/>
    </source>
</evidence>
<dbReference type="Pfam" id="PF25484">
    <property type="entry name" value="DUF7907"/>
    <property type="match status" value="1"/>
</dbReference>
<keyword evidence="1" id="KW-0732">Signal</keyword>
<sequence length="241" mass="25803">MHTPTLLTLTLSLCPLLATASPLPRGAPTSTLTSKAFRLILNSTNPSHSLHPSIHGFSLINARTRALSARAVVDDWDPLTWFQHPDTGCTDLSKPGSYITGSMILTTAGDGITGLQRGFEGIGPKYDITMNGGQLGTRGLALKKGSAVVDSWGGHAFVVCRETYATKYGGNPEALTLNVLEFTGEGKFSSVLRPTENCTPVNLVAECDRFGSMQSEGMWEEEGVKEYVERAEETTIVVTGP</sequence>
<dbReference type="Proteomes" id="UP001174936">
    <property type="component" value="Unassembled WGS sequence"/>
</dbReference>
<accession>A0AA40CKS5</accession>
<gene>
    <name evidence="3" type="ORF">B0T16DRAFT_449377</name>
</gene>
<dbReference type="InterPro" id="IPR057229">
    <property type="entry name" value="DUF7907"/>
</dbReference>
<feature type="domain" description="DUF7907" evidence="2">
    <location>
        <begin position="34"/>
        <end position="207"/>
    </location>
</feature>
<evidence type="ECO:0000313" key="4">
    <source>
        <dbReference type="Proteomes" id="UP001174936"/>
    </source>
</evidence>
<comment type="caution">
    <text evidence="3">The sequence shown here is derived from an EMBL/GenBank/DDBJ whole genome shotgun (WGS) entry which is preliminary data.</text>
</comment>
<evidence type="ECO:0000259" key="2">
    <source>
        <dbReference type="Pfam" id="PF25484"/>
    </source>
</evidence>
<evidence type="ECO:0000313" key="3">
    <source>
        <dbReference type="EMBL" id="KAK0642110.1"/>
    </source>
</evidence>